<comment type="caution">
    <text evidence="1">The sequence shown here is derived from an EMBL/GenBank/DDBJ whole genome shotgun (WGS) entry which is preliminary data.</text>
</comment>
<evidence type="ECO:0000313" key="1">
    <source>
        <dbReference type="EMBL" id="MBT2987991.1"/>
    </source>
</evidence>
<protein>
    <submittedName>
        <fullName evidence="1">Uncharacterized protein</fullName>
    </submittedName>
</protein>
<organism evidence="1 2">
    <name type="scientific">Candidatus Thiodiazotropha taylori</name>
    <dbReference type="NCBI Taxonomy" id="2792791"/>
    <lineage>
        <taxon>Bacteria</taxon>
        <taxon>Pseudomonadati</taxon>
        <taxon>Pseudomonadota</taxon>
        <taxon>Gammaproteobacteria</taxon>
        <taxon>Chromatiales</taxon>
        <taxon>Sedimenticolaceae</taxon>
        <taxon>Candidatus Thiodiazotropha</taxon>
    </lineage>
</organism>
<dbReference type="Proteomes" id="UP000770889">
    <property type="component" value="Unassembled WGS sequence"/>
</dbReference>
<sequence>MPGNPTYTPAELAQQIQQYLRRNPDAADTIEGVTRWWLQALAGRICRQDVLKALKLLEEQKEIRTYLVPGSNRIYENCKRTRR</sequence>
<proteinExistence type="predicted"/>
<name>A0A944QTU7_9GAMM</name>
<dbReference type="AlphaFoldDB" id="A0A944QTU7"/>
<evidence type="ECO:0000313" key="2">
    <source>
        <dbReference type="Proteomes" id="UP000770889"/>
    </source>
</evidence>
<accession>A0A944QTU7</accession>
<gene>
    <name evidence="1" type="ORF">KME65_03415</name>
</gene>
<dbReference type="EMBL" id="JAHHGM010000002">
    <property type="protein sequence ID" value="MBT2987991.1"/>
    <property type="molecule type" value="Genomic_DNA"/>
</dbReference>
<reference evidence="1 2" key="1">
    <citation type="submission" date="2021-05" db="EMBL/GenBank/DDBJ databases">
        <title>Genetic and Functional Diversity in Clade A Lucinid endosymbionts from the Bahamas.</title>
        <authorList>
            <person name="Giani N.M."/>
            <person name="Engel A.S."/>
            <person name="Campbell B.J."/>
        </authorList>
    </citation>
    <scope>NUCLEOTIDE SEQUENCE [LARGE SCALE GENOMIC DNA]</scope>
    <source>
        <strain evidence="1">LUC16012Gg_MoonRockCtena</strain>
    </source>
</reference>